<dbReference type="GO" id="GO:0005524">
    <property type="term" value="F:ATP binding"/>
    <property type="evidence" value="ECO:0007669"/>
    <property type="project" value="InterPro"/>
</dbReference>
<dbReference type="GO" id="GO:0009378">
    <property type="term" value="F:four-way junction helicase activity"/>
    <property type="evidence" value="ECO:0007669"/>
    <property type="project" value="TreeGrafter"/>
</dbReference>
<dbReference type="PANTHER" id="PTHR13710">
    <property type="entry name" value="DNA HELICASE RECQ FAMILY MEMBER"/>
    <property type="match status" value="1"/>
</dbReference>
<feature type="region of interest" description="Disordered" evidence="2">
    <location>
        <begin position="755"/>
        <end position="777"/>
    </location>
</feature>
<evidence type="ECO:0000313" key="5">
    <source>
        <dbReference type="Proteomes" id="UP000030816"/>
    </source>
</evidence>
<keyword evidence="4" id="KW-0547">Nucleotide-binding</keyword>
<evidence type="ECO:0000259" key="3">
    <source>
        <dbReference type="Pfam" id="PF00270"/>
    </source>
</evidence>
<dbReference type="Proteomes" id="UP000030816">
    <property type="component" value="Unassembled WGS sequence"/>
</dbReference>
<reference evidence="4 5" key="1">
    <citation type="journal article" date="2014" name="Proc. Natl. Acad. Sci. U.S.A.">
        <title>Trajectory and genomic determinants of fungal-pathogen speciation and host adaptation.</title>
        <authorList>
            <person name="Hu X."/>
            <person name="Xiao G."/>
            <person name="Zheng P."/>
            <person name="Shang Y."/>
            <person name="Su Y."/>
            <person name="Zhang X."/>
            <person name="Liu X."/>
            <person name="Zhan S."/>
            <person name="St Leger R.J."/>
            <person name="Wang C."/>
        </authorList>
    </citation>
    <scope>NUCLEOTIDE SEQUENCE [LARGE SCALE GENOMIC DNA]</scope>
    <source>
        <strain evidence="4 5">ARSEF 1941</strain>
    </source>
</reference>
<dbReference type="GeneID" id="63742053"/>
<dbReference type="GO" id="GO:0005694">
    <property type="term" value="C:chromosome"/>
    <property type="evidence" value="ECO:0007669"/>
    <property type="project" value="TreeGrafter"/>
</dbReference>
<dbReference type="Pfam" id="PF00270">
    <property type="entry name" value="DEAD"/>
    <property type="match status" value="1"/>
</dbReference>
<keyword evidence="4" id="KW-0378">Hydrolase</keyword>
<name>A0A0B2WKS0_METAS</name>
<dbReference type="GO" id="GO:0003676">
    <property type="term" value="F:nucleic acid binding"/>
    <property type="evidence" value="ECO:0007669"/>
    <property type="project" value="InterPro"/>
</dbReference>
<dbReference type="GO" id="GO:0000724">
    <property type="term" value="P:double-strand break repair via homologous recombination"/>
    <property type="evidence" value="ECO:0007669"/>
    <property type="project" value="TreeGrafter"/>
</dbReference>
<dbReference type="EMBL" id="AZHE01000033">
    <property type="protein sequence ID" value="KHN94543.1"/>
    <property type="molecule type" value="Genomic_DNA"/>
</dbReference>
<keyword evidence="4" id="KW-0347">Helicase</keyword>
<dbReference type="AlphaFoldDB" id="A0A0B2WKS0"/>
<sequence>MYSDYTPAFSLERKRTKYILTLLEGRMSNTLAAFPPEIRRLVARDLVREYAVINLHHLINTAPTVPDTVAIDLEHDVYASYVRIEGSTYVQSLHNKAPDFANPGCKHIHAPLSGQVVRRIFLEYDHLGIRGVHIGASTSSFRQAAGDVWWVQLRRDQGIRSILAVSDGLKVRGIMDGMEQDAAGGSIRAPAWPEPLTDYKLINLDGLNYSAFPPRGLRMSPVEFNASDVKGYLVAIYRRQLIKLQAHRHTASLNFYDDADMICKDLVWIYMPVDQGEYVKEIGALRCGGRPPSQLHSPPTLMLVTSRGRVSILGRMLKPNFRYTYSRIHEMGTSPSKVYLNEVDSARDGQRARYMGVHATTPTCWEKSVNPEAAIPKAVPRRFGQSLFFSCCRLENVEAVTPCCGKRQRHRPIIGMLLQYDDGTRSCVGQYRLDWALDPVVVQSELPMWIRQGELEGSKKFVSEVRLHGRKDGDNAKSWQEIPWHGKLEWWYSSQEASPPSKRRKRETEIKNGSNWPKRQRYHSNDTLVLDEEEDIVAVLGAIPDNVSSKQEFADSSAPMQVAQDLLTETFGHKGLRHEQEGAIRRILAGENVLAIFATDTAVALEQLDCRQRSKAPGEHGIIIVVSPLIALIKDQVDSLKRRGLPADCTDSSKSWEQLQQIPAALRHGKLRILCCAPERLNNEGFVETMRNVRGGVRLLAVDEAHCISEWSHPFRPEYLKVAEDICSAFKVQPEGVFRTSSCRPNLNLYARATKTKHDKYPHPSTSLSSSRRPRRRDTVGIKRVLDACDVRDDPRFLARIALGIKGPRVTRLKMDRHKAFTSLADHDSEYLPTAFTMACAEAARWWTYVRDEPRTA</sequence>
<dbReference type="Gene3D" id="3.40.50.300">
    <property type="entry name" value="P-loop containing nucleotide triphosphate hydrolases"/>
    <property type="match status" value="1"/>
</dbReference>
<dbReference type="SUPFAM" id="SSF52540">
    <property type="entry name" value="P-loop containing nucleoside triphosphate hydrolases"/>
    <property type="match status" value="1"/>
</dbReference>
<organism evidence="4 5">
    <name type="scientific">Metarhizium album (strain ARSEF 1941)</name>
    <dbReference type="NCBI Taxonomy" id="1081103"/>
    <lineage>
        <taxon>Eukaryota</taxon>
        <taxon>Fungi</taxon>
        <taxon>Dikarya</taxon>
        <taxon>Ascomycota</taxon>
        <taxon>Pezizomycotina</taxon>
        <taxon>Sordariomycetes</taxon>
        <taxon>Hypocreomycetidae</taxon>
        <taxon>Hypocreales</taxon>
        <taxon>Clavicipitaceae</taxon>
        <taxon>Metarhizium</taxon>
    </lineage>
</organism>
<keyword evidence="5" id="KW-1185">Reference proteome</keyword>
<accession>A0A0B2WKS0</accession>
<feature type="domain" description="DEAD/DEAH-box helicase" evidence="3">
    <location>
        <begin position="580"/>
        <end position="726"/>
    </location>
</feature>
<dbReference type="GO" id="GO:0043138">
    <property type="term" value="F:3'-5' DNA helicase activity"/>
    <property type="evidence" value="ECO:0007669"/>
    <property type="project" value="TreeGrafter"/>
</dbReference>
<dbReference type="PANTHER" id="PTHR13710:SF120">
    <property type="entry name" value="BIFUNCTIONAL 3'-5' EXONUCLEASE_ATP-DEPENDENT HELICASE WRN"/>
    <property type="match status" value="1"/>
</dbReference>
<keyword evidence="4" id="KW-0067">ATP-binding</keyword>
<dbReference type="InterPro" id="IPR027417">
    <property type="entry name" value="P-loop_NTPase"/>
</dbReference>
<evidence type="ECO:0000256" key="2">
    <source>
        <dbReference type="SAM" id="MobiDB-lite"/>
    </source>
</evidence>
<feature type="region of interest" description="Disordered" evidence="2">
    <location>
        <begin position="496"/>
        <end position="518"/>
    </location>
</feature>
<dbReference type="HOGENOM" id="CLU_333468_0_0_1"/>
<gene>
    <name evidence="4" type="ORF">MAM_07598</name>
</gene>
<dbReference type="STRING" id="1081103.A0A0B2WKS0"/>
<dbReference type="OrthoDB" id="4932032at2759"/>
<dbReference type="InterPro" id="IPR011545">
    <property type="entry name" value="DEAD/DEAH_box_helicase_dom"/>
</dbReference>
<comment type="similarity">
    <text evidence="1">Belongs to the helicase family. RecQ subfamily.</text>
</comment>
<dbReference type="GO" id="GO:0005737">
    <property type="term" value="C:cytoplasm"/>
    <property type="evidence" value="ECO:0007669"/>
    <property type="project" value="TreeGrafter"/>
</dbReference>
<proteinExistence type="inferred from homology"/>
<evidence type="ECO:0000256" key="1">
    <source>
        <dbReference type="ARBA" id="ARBA00005446"/>
    </source>
</evidence>
<comment type="caution">
    <text evidence="4">The sequence shown here is derived from an EMBL/GenBank/DDBJ whole genome shotgun (WGS) entry which is preliminary data.</text>
</comment>
<evidence type="ECO:0000313" key="4">
    <source>
        <dbReference type="EMBL" id="KHN94543.1"/>
    </source>
</evidence>
<protein>
    <submittedName>
        <fullName evidence="4">DNA helicase, ATP-dependent, RecQ type</fullName>
    </submittedName>
</protein>
<dbReference type="RefSeq" id="XP_040675609.1">
    <property type="nucleotide sequence ID" value="XM_040826396.1"/>
</dbReference>
<dbReference type="GO" id="GO:0005634">
    <property type="term" value="C:nucleus"/>
    <property type="evidence" value="ECO:0007669"/>
    <property type="project" value="TreeGrafter"/>
</dbReference>